<dbReference type="AlphaFoldDB" id="A0A811Y737"/>
<dbReference type="PANTHER" id="PTHR34756:SF1">
    <property type="entry name" value="CELL DIVISION CYCLE-ASSOCIATED PROTEIN 3"/>
    <property type="match status" value="1"/>
</dbReference>
<keyword evidence="3" id="KW-1185">Reference proteome</keyword>
<evidence type="ECO:0000256" key="1">
    <source>
        <dbReference type="SAM" id="MobiDB-lite"/>
    </source>
</evidence>
<dbReference type="Proteomes" id="UP000645828">
    <property type="component" value="Unassembled WGS sequence"/>
</dbReference>
<feature type="compositionally biased region" description="Low complexity" evidence="1">
    <location>
        <begin position="160"/>
        <end position="175"/>
    </location>
</feature>
<comment type="caution">
    <text evidence="2">The sequence shown here is derived from an EMBL/GenBank/DDBJ whole genome shotgun (WGS) entry which is preliminary data.</text>
</comment>
<accession>A0A811Y737</accession>
<feature type="compositionally biased region" description="Basic and acidic residues" evidence="1">
    <location>
        <begin position="141"/>
        <end position="156"/>
    </location>
</feature>
<dbReference type="EMBL" id="CAJHUB010000671">
    <property type="protein sequence ID" value="CAD7673390.1"/>
    <property type="molecule type" value="Genomic_DNA"/>
</dbReference>
<feature type="compositionally biased region" description="Polar residues" evidence="1">
    <location>
        <begin position="91"/>
        <end position="108"/>
    </location>
</feature>
<feature type="compositionally biased region" description="Polar residues" evidence="1">
    <location>
        <begin position="117"/>
        <end position="126"/>
    </location>
</feature>
<feature type="compositionally biased region" description="Low complexity" evidence="1">
    <location>
        <begin position="75"/>
        <end position="87"/>
    </location>
</feature>
<reference evidence="2" key="1">
    <citation type="submission" date="2020-12" db="EMBL/GenBank/DDBJ databases">
        <authorList>
            <consortium name="Molecular Ecology Group"/>
        </authorList>
    </citation>
    <scope>NUCLEOTIDE SEQUENCE</scope>
    <source>
        <strain evidence="2">TBG_1078</strain>
    </source>
</reference>
<evidence type="ECO:0000313" key="2">
    <source>
        <dbReference type="EMBL" id="CAD7673390.1"/>
    </source>
</evidence>
<sequence>MGSAKSTPVTAAWPLLHNKLLAHVESSPQPNVPAKEQLKGPNPIQDSDPHSSTLGIAWTPMKTSSGDEAFETKGPKLNLLPEPVLPLEFSLDNQMPPWSQTKLPSKQVFSKEHAGQPSETPITSQGLDKPSEDPETPQSSDSKHEDASDFPDHDPRVLGSSPTSEPASPSPSAATLNSCSLFLKQTKLPSIY</sequence>
<evidence type="ECO:0000313" key="3">
    <source>
        <dbReference type="Proteomes" id="UP000645828"/>
    </source>
</evidence>
<gene>
    <name evidence="2" type="ORF">NYPRO_LOCUS6185</name>
</gene>
<dbReference type="InterPro" id="IPR038832">
    <property type="entry name" value="CDCA3"/>
</dbReference>
<protein>
    <submittedName>
        <fullName evidence="2">(raccoon dog) hypothetical protein</fullName>
    </submittedName>
</protein>
<name>A0A811Y737_NYCPR</name>
<organism evidence="2 3">
    <name type="scientific">Nyctereutes procyonoides</name>
    <name type="common">Raccoon dog</name>
    <name type="synonym">Canis procyonoides</name>
    <dbReference type="NCBI Taxonomy" id="34880"/>
    <lineage>
        <taxon>Eukaryota</taxon>
        <taxon>Metazoa</taxon>
        <taxon>Chordata</taxon>
        <taxon>Craniata</taxon>
        <taxon>Vertebrata</taxon>
        <taxon>Euteleostomi</taxon>
        <taxon>Mammalia</taxon>
        <taxon>Eutheria</taxon>
        <taxon>Laurasiatheria</taxon>
        <taxon>Carnivora</taxon>
        <taxon>Caniformia</taxon>
        <taxon>Canidae</taxon>
        <taxon>Nyctereutes</taxon>
    </lineage>
</organism>
<dbReference type="PANTHER" id="PTHR34756">
    <property type="entry name" value="CELL DIVISION CYCLE-ASSOCIATED PROTEIN 3"/>
    <property type="match status" value="1"/>
</dbReference>
<proteinExistence type="predicted"/>
<feature type="region of interest" description="Disordered" evidence="1">
    <location>
        <begin position="25"/>
        <end position="178"/>
    </location>
</feature>